<feature type="transmembrane region" description="Helical" evidence="1">
    <location>
        <begin position="20"/>
        <end position="37"/>
    </location>
</feature>
<feature type="transmembrane region" description="Helical" evidence="1">
    <location>
        <begin position="70"/>
        <end position="92"/>
    </location>
</feature>
<proteinExistence type="predicted"/>
<dbReference type="RefSeq" id="WP_284305093.1">
    <property type="nucleotide sequence ID" value="NZ_BSUO01000001.1"/>
</dbReference>
<keyword evidence="1" id="KW-1133">Transmembrane helix</keyword>
<sequence length="108" mass="11409">MLAIFGGLFVLNTVLGRPEAAIAWITTVVGAHFYPMGRVTKMPMFTTLAYVLTPLGVLGLVLAFGGAPRWWVDLAAGVLPGIALVWVALWGISAGARAEQRRMQGAAA</sequence>
<keyword evidence="1" id="KW-0812">Transmembrane</keyword>
<evidence type="ECO:0000313" key="3">
    <source>
        <dbReference type="Proteomes" id="UP001157126"/>
    </source>
</evidence>
<comment type="caution">
    <text evidence="2">The sequence shown here is derived from an EMBL/GenBank/DDBJ whole genome shotgun (WGS) entry which is preliminary data.</text>
</comment>
<dbReference type="Proteomes" id="UP001157126">
    <property type="component" value="Unassembled WGS sequence"/>
</dbReference>
<gene>
    <name evidence="2" type="ORF">GCM10025883_35930</name>
</gene>
<accession>A0ABQ6IW79</accession>
<name>A0ABQ6IW79_9MICO</name>
<dbReference type="EMBL" id="BSUO01000001">
    <property type="protein sequence ID" value="GMA41548.1"/>
    <property type="molecule type" value="Genomic_DNA"/>
</dbReference>
<reference evidence="3" key="1">
    <citation type="journal article" date="2019" name="Int. J. Syst. Evol. Microbiol.">
        <title>The Global Catalogue of Microorganisms (GCM) 10K type strain sequencing project: providing services to taxonomists for standard genome sequencing and annotation.</title>
        <authorList>
            <consortium name="The Broad Institute Genomics Platform"/>
            <consortium name="The Broad Institute Genome Sequencing Center for Infectious Disease"/>
            <person name="Wu L."/>
            <person name="Ma J."/>
        </authorList>
    </citation>
    <scope>NUCLEOTIDE SEQUENCE [LARGE SCALE GENOMIC DNA]</scope>
    <source>
        <strain evidence="3">NBRC 113072</strain>
    </source>
</reference>
<feature type="transmembrane region" description="Helical" evidence="1">
    <location>
        <begin position="44"/>
        <end position="64"/>
    </location>
</feature>
<evidence type="ECO:0000256" key="1">
    <source>
        <dbReference type="SAM" id="Phobius"/>
    </source>
</evidence>
<organism evidence="2 3">
    <name type="scientific">Mobilicoccus caccae</name>
    <dbReference type="NCBI Taxonomy" id="1859295"/>
    <lineage>
        <taxon>Bacteria</taxon>
        <taxon>Bacillati</taxon>
        <taxon>Actinomycetota</taxon>
        <taxon>Actinomycetes</taxon>
        <taxon>Micrococcales</taxon>
        <taxon>Dermatophilaceae</taxon>
        <taxon>Mobilicoccus</taxon>
    </lineage>
</organism>
<keyword evidence="3" id="KW-1185">Reference proteome</keyword>
<keyword evidence="1" id="KW-0472">Membrane</keyword>
<evidence type="ECO:0000313" key="2">
    <source>
        <dbReference type="EMBL" id="GMA41548.1"/>
    </source>
</evidence>
<protein>
    <submittedName>
        <fullName evidence="2">Uncharacterized protein</fullName>
    </submittedName>
</protein>